<dbReference type="EMBL" id="BGPR01003288">
    <property type="protein sequence ID" value="GBM86123.1"/>
    <property type="molecule type" value="Genomic_DNA"/>
</dbReference>
<feature type="compositionally biased region" description="Basic and acidic residues" evidence="1">
    <location>
        <begin position="108"/>
        <end position="117"/>
    </location>
</feature>
<evidence type="ECO:0000256" key="1">
    <source>
        <dbReference type="SAM" id="MobiDB-lite"/>
    </source>
</evidence>
<dbReference type="AlphaFoldDB" id="A0A4Y2J790"/>
<feature type="region of interest" description="Disordered" evidence="1">
    <location>
        <begin position="103"/>
        <end position="149"/>
    </location>
</feature>
<organism evidence="2 3">
    <name type="scientific">Araneus ventricosus</name>
    <name type="common">Orbweaver spider</name>
    <name type="synonym">Epeira ventricosa</name>
    <dbReference type="NCBI Taxonomy" id="182803"/>
    <lineage>
        <taxon>Eukaryota</taxon>
        <taxon>Metazoa</taxon>
        <taxon>Ecdysozoa</taxon>
        <taxon>Arthropoda</taxon>
        <taxon>Chelicerata</taxon>
        <taxon>Arachnida</taxon>
        <taxon>Araneae</taxon>
        <taxon>Araneomorphae</taxon>
        <taxon>Entelegynae</taxon>
        <taxon>Araneoidea</taxon>
        <taxon>Araneidae</taxon>
        <taxon>Araneus</taxon>
    </lineage>
</organism>
<name>A0A4Y2J790_ARAVE</name>
<accession>A0A4Y2J790</accession>
<evidence type="ECO:0000313" key="3">
    <source>
        <dbReference type="Proteomes" id="UP000499080"/>
    </source>
</evidence>
<sequence>MSLHMNEAHSDTCFYLLLVTQQDIAPPRVPVPDVITATEPVEWTQDNATGHKTFSGRMGKDLDICGRRSVVRASSGRMKVMGEEGSCEFLLCLAVGVTFVTSPLPLSHDSEDHTRKSPERRKRKRKSNENGPGLRKPSGVQGVSAVPIE</sequence>
<gene>
    <name evidence="2" type="ORF">AVEN_43096_1</name>
</gene>
<comment type="caution">
    <text evidence="2">The sequence shown here is derived from an EMBL/GenBank/DDBJ whole genome shotgun (WGS) entry which is preliminary data.</text>
</comment>
<protein>
    <submittedName>
        <fullName evidence="2">Uncharacterized protein</fullName>
    </submittedName>
</protein>
<reference evidence="2 3" key="1">
    <citation type="journal article" date="2019" name="Sci. Rep.">
        <title>Orb-weaving spider Araneus ventricosus genome elucidates the spidroin gene catalogue.</title>
        <authorList>
            <person name="Kono N."/>
            <person name="Nakamura H."/>
            <person name="Ohtoshi R."/>
            <person name="Moran D.A.P."/>
            <person name="Shinohara A."/>
            <person name="Yoshida Y."/>
            <person name="Fujiwara M."/>
            <person name="Mori M."/>
            <person name="Tomita M."/>
            <person name="Arakawa K."/>
        </authorList>
    </citation>
    <scope>NUCLEOTIDE SEQUENCE [LARGE SCALE GENOMIC DNA]</scope>
</reference>
<evidence type="ECO:0000313" key="2">
    <source>
        <dbReference type="EMBL" id="GBM86123.1"/>
    </source>
</evidence>
<dbReference type="Proteomes" id="UP000499080">
    <property type="component" value="Unassembled WGS sequence"/>
</dbReference>
<proteinExistence type="predicted"/>
<keyword evidence="3" id="KW-1185">Reference proteome</keyword>